<accession>A0A251X2P2</accession>
<gene>
    <name evidence="2" type="ORF">BVC71_01265</name>
</gene>
<keyword evidence="1" id="KW-0472">Membrane</keyword>
<protein>
    <recommendedName>
        <fullName evidence="4">PDZ domain-containing protein</fullName>
    </recommendedName>
</protein>
<keyword evidence="1" id="KW-1133">Transmembrane helix</keyword>
<evidence type="ECO:0000313" key="2">
    <source>
        <dbReference type="EMBL" id="OUD10990.1"/>
    </source>
</evidence>
<keyword evidence="3" id="KW-1185">Reference proteome</keyword>
<dbReference type="SUPFAM" id="SSF50156">
    <property type="entry name" value="PDZ domain-like"/>
    <property type="match status" value="1"/>
</dbReference>
<sequence>MRLTGRKLTAAGTALGLKIGDTLAAINGKAFVGNAAALNERFTHAGGRPVALTFRRGEVDITVLALHPDLGKWELTAAIQNWTDDRTDPDMMRNWEILRGPDGAYDIQPLEVGMMALLCPPFWLLQNRLWVPTAAIVAVIAIATAIWWVLFPFIYVACGVIIQRTGTTLFRLDRINLGMQPYAIVAATTEAGAHAAYGKIDPRGRFVYAAAQEPISEEELEIAD</sequence>
<dbReference type="EMBL" id="MSPP01000001">
    <property type="protein sequence ID" value="OUD10990.1"/>
    <property type="molecule type" value="Genomic_DNA"/>
</dbReference>
<name>A0A251X2P2_9RHOB</name>
<dbReference type="Proteomes" id="UP000194664">
    <property type="component" value="Unassembled WGS sequence"/>
</dbReference>
<dbReference type="AlphaFoldDB" id="A0A251X2P2"/>
<comment type="caution">
    <text evidence="2">The sequence shown here is derived from an EMBL/GenBank/DDBJ whole genome shotgun (WGS) entry which is preliminary data.</text>
</comment>
<organism evidence="2 3">
    <name type="scientific">Marivivens niveibacter</name>
    <dbReference type="NCBI Taxonomy" id="1930667"/>
    <lineage>
        <taxon>Bacteria</taxon>
        <taxon>Pseudomonadati</taxon>
        <taxon>Pseudomonadota</taxon>
        <taxon>Alphaproteobacteria</taxon>
        <taxon>Rhodobacterales</taxon>
        <taxon>Paracoccaceae</taxon>
        <taxon>Marivivens group</taxon>
        <taxon>Marivivens</taxon>
    </lineage>
</organism>
<evidence type="ECO:0008006" key="4">
    <source>
        <dbReference type="Google" id="ProtNLM"/>
    </source>
</evidence>
<evidence type="ECO:0000313" key="3">
    <source>
        <dbReference type="Proteomes" id="UP000194664"/>
    </source>
</evidence>
<feature type="transmembrane region" description="Helical" evidence="1">
    <location>
        <begin position="129"/>
        <end position="162"/>
    </location>
</feature>
<dbReference type="InterPro" id="IPR036034">
    <property type="entry name" value="PDZ_sf"/>
</dbReference>
<reference evidence="2 3" key="1">
    <citation type="submission" date="2016-12" db="EMBL/GenBank/DDBJ databases">
        <title>The draft genome sequence of HSLHS2.</title>
        <authorList>
            <person name="Hu D."/>
            <person name="Wang L."/>
            <person name="Shao Z."/>
        </authorList>
    </citation>
    <scope>NUCLEOTIDE SEQUENCE [LARGE SCALE GENOMIC DNA]</scope>
    <source>
        <strain evidence="2">MCCC 1A06712</strain>
    </source>
</reference>
<evidence type="ECO:0000256" key="1">
    <source>
        <dbReference type="SAM" id="Phobius"/>
    </source>
</evidence>
<keyword evidence="1" id="KW-0812">Transmembrane</keyword>
<proteinExistence type="predicted"/>